<dbReference type="InterPro" id="IPR001611">
    <property type="entry name" value="Leu-rich_rpt"/>
</dbReference>
<feature type="region of interest" description="Disordered" evidence="3">
    <location>
        <begin position="303"/>
        <end position="366"/>
    </location>
</feature>
<feature type="region of interest" description="Disordered" evidence="3">
    <location>
        <begin position="262"/>
        <end position="285"/>
    </location>
</feature>
<proteinExistence type="predicted"/>
<dbReference type="PANTHER" id="PTHR15454:SF56">
    <property type="entry name" value="PROTEIN PHOSPHATASE 1 REGULATORY SUBUNIT 7-RELATED"/>
    <property type="match status" value="1"/>
</dbReference>
<evidence type="ECO:0000313" key="5">
    <source>
        <dbReference type="Proteomes" id="UP000070544"/>
    </source>
</evidence>
<feature type="compositionally biased region" description="Pro residues" evidence="3">
    <location>
        <begin position="331"/>
        <end position="364"/>
    </location>
</feature>
<dbReference type="OrthoDB" id="7451790at2759"/>
<dbReference type="AlphaFoldDB" id="A0A139AMR3"/>
<feature type="region of interest" description="Disordered" evidence="3">
    <location>
        <begin position="468"/>
        <end position="625"/>
    </location>
</feature>
<feature type="region of interest" description="Disordered" evidence="3">
    <location>
        <begin position="423"/>
        <end position="454"/>
    </location>
</feature>
<dbReference type="InterPro" id="IPR032675">
    <property type="entry name" value="LRR_dom_sf"/>
</dbReference>
<dbReference type="Pfam" id="PF13855">
    <property type="entry name" value="LRR_8"/>
    <property type="match status" value="1"/>
</dbReference>
<reference evidence="4 5" key="1">
    <citation type="journal article" date="2015" name="Genome Biol. Evol.">
        <title>Phylogenomic analyses indicate that early fungi evolved digesting cell walls of algal ancestors of land plants.</title>
        <authorList>
            <person name="Chang Y."/>
            <person name="Wang S."/>
            <person name="Sekimoto S."/>
            <person name="Aerts A.L."/>
            <person name="Choi C."/>
            <person name="Clum A."/>
            <person name="LaButti K.M."/>
            <person name="Lindquist E.A."/>
            <person name="Yee Ngan C."/>
            <person name="Ohm R.A."/>
            <person name="Salamov A.A."/>
            <person name="Grigoriev I.V."/>
            <person name="Spatafora J.W."/>
            <person name="Berbee M.L."/>
        </authorList>
    </citation>
    <scope>NUCLEOTIDE SEQUENCE [LARGE SCALE GENOMIC DNA]</scope>
    <source>
        <strain evidence="4 5">JEL478</strain>
    </source>
</reference>
<dbReference type="PROSITE" id="PS51450">
    <property type="entry name" value="LRR"/>
    <property type="match status" value="3"/>
</dbReference>
<keyword evidence="5" id="KW-1185">Reference proteome</keyword>
<dbReference type="PANTHER" id="PTHR15454">
    <property type="entry name" value="NISCHARIN RELATED"/>
    <property type="match status" value="1"/>
</dbReference>
<evidence type="ECO:0008006" key="6">
    <source>
        <dbReference type="Google" id="ProtNLM"/>
    </source>
</evidence>
<evidence type="ECO:0000256" key="3">
    <source>
        <dbReference type="SAM" id="MobiDB-lite"/>
    </source>
</evidence>
<evidence type="ECO:0000256" key="2">
    <source>
        <dbReference type="ARBA" id="ARBA00022737"/>
    </source>
</evidence>
<name>A0A139AMR3_GONPJ</name>
<feature type="compositionally biased region" description="Pro residues" evidence="3">
    <location>
        <begin position="604"/>
        <end position="621"/>
    </location>
</feature>
<organism evidence="4 5">
    <name type="scientific">Gonapodya prolifera (strain JEL478)</name>
    <name type="common">Monoblepharis prolifera</name>
    <dbReference type="NCBI Taxonomy" id="1344416"/>
    <lineage>
        <taxon>Eukaryota</taxon>
        <taxon>Fungi</taxon>
        <taxon>Fungi incertae sedis</taxon>
        <taxon>Chytridiomycota</taxon>
        <taxon>Chytridiomycota incertae sedis</taxon>
        <taxon>Monoblepharidomycetes</taxon>
        <taxon>Monoblepharidales</taxon>
        <taxon>Gonapodyaceae</taxon>
        <taxon>Gonapodya</taxon>
    </lineage>
</organism>
<accession>A0A139AMR3</accession>
<feature type="region of interest" description="Disordered" evidence="3">
    <location>
        <begin position="725"/>
        <end position="755"/>
    </location>
</feature>
<sequence length="755" mass="82772">MALSSSSHVSLCDAGIASIADAVTLAAPLSAHPAHKSSRPFTRLTLHGNAIRVIDAAPLAPFSGHLTHLDLSSNRLESMKGVGELRSLVRLNLASNRIRRIEDLGQLARLRWLELQFNKITLLDGLVALHGNAYTLEKLDLRCNPVQDEEELAYLAGLTKLRDLSFASGALQNYSSSRQHAPRPSAVTLVPSFRRIVFRLLPQLRSLDGADESGRRLEEADLNRLSPVYARPPGERGAWDGGEVDSYEKILQELEEGERMLGRKTTREQSRGFGPEPLSSYLPQHAPLYSPMLGNERSYAAPVQEAPRSYMSQHHTFPRRTPHPTTQNAPPGWPGNPSFLPPNPPSNPPPPPFPMPAPDNPPDPRLASLEHQLAELSNTLADRAAGHHSPPGLRAPRSTLGPTAQPPLDRIVVLERRLAGLLDALDPAGRGPSRPASPQTQMRPPRGSQPPVDRLSRLERRVTMLMDAIVSGGRRSRRASGDDSDASAGAGGDGEKPDEDDEARRFAEWKKRKLKEVNRTRRSGILEGTGSGPPGMVERDRDKPKRKEEQSKTTIRQAAPGPRSAPAAEPPGFAAAAPHEEGSSRRTTNRPPPSPKRTTATSSHPPPPRAPLPPPAPPPPDDTPRLLAMLAAEEERIHAMAAELQTLRLERDSAAKRVEELSRVAEEAKQRCITLDGELRTLREEAEGSRAAKARVLELEGRLKDIEGQLSVALEKSRDVEQRLRIENEAREKAERDNLDAKRGLEETKVSSHRL</sequence>
<dbReference type="Gene3D" id="3.80.10.10">
    <property type="entry name" value="Ribonuclease Inhibitor"/>
    <property type="match status" value="1"/>
</dbReference>
<dbReference type="SMART" id="SM00365">
    <property type="entry name" value="LRR_SD22"/>
    <property type="match status" value="3"/>
</dbReference>
<protein>
    <recommendedName>
        <fullName evidence="6">Outer arm dynein light chain 1</fullName>
    </recommendedName>
</protein>
<feature type="region of interest" description="Disordered" evidence="3">
    <location>
        <begin position="383"/>
        <end position="405"/>
    </location>
</feature>
<feature type="compositionally biased region" description="Low complexity" evidence="3">
    <location>
        <begin position="565"/>
        <end position="577"/>
    </location>
</feature>
<keyword evidence="2" id="KW-0677">Repeat</keyword>
<evidence type="ECO:0000313" key="4">
    <source>
        <dbReference type="EMBL" id="KXS17864.1"/>
    </source>
</evidence>
<gene>
    <name evidence="4" type="ORF">M427DRAFT_234166</name>
</gene>
<dbReference type="STRING" id="1344416.A0A139AMR3"/>
<evidence type="ECO:0000256" key="1">
    <source>
        <dbReference type="ARBA" id="ARBA00022614"/>
    </source>
</evidence>
<feature type="compositionally biased region" description="Basic and acidic residues" evidence="3">
    <location>
        <begin position="502"/>
        <end position="519"/>
    </location>
</feature>
<dbReference type="SUPFAM" id="SSF52058">
    <property type="entry name" value="L domain-like"/>
    <property type="match status" value="1"/>
</dbReference>
<feature type="compositionally biased region" description="Basic and acidic residues" evidence="3">
    <location>
        <begin position="537"/>
        <end position="551"/>
    </location>
</feature>
<dbReference type="EMBL" id="KQ965744">
    <property type="protein sequence ID" value="KXS17864.1"/>
    <property type="molecule type" value="Genomic_DNA"/>
</dbReference>
<keyword evidence="1" id="KW-0433">Leucine-rich repeat</keyword>
<dbReference type="Pfam" id="PF13516">
    <property type="entry name" value="LRR_6"/>
    <property type="match status" value="1"/>
</dbReference>
<dbReference type="Proteomes" id="UP000070544">
    <property type="component" value="Unassembled WGS sequence"/>
</dbReference>
<dbReference type="GO" id="GO:0005737">
    <property type="term" value="C:cytoplasm"/>
    <property type="evidence" value="ECO:0007669"/>
    <property type="project" value="TreeGrafter"/>
</dbReference>